<dbReference type="PANTHER" id="PTHR21581">
    <property type="entry name" value="D-ALANYL-D-ALANINE CARBOXYPEPTIDASE"/>
    <property type="match status" value="1"/>
</dbReference>
<dbReference type="GO" id="GO:0006508">
    <property type="term" value="P:proteolysis"/>
    <property type="evidence" value="ECO:0007669"/>
    <property type="project" value="InterPro"/>
</dbReference>
<evidence type="ECO:0000256" key="2">
    <source>
        <dbReference type="ARBA" id="ARBA00022729"/>
    </source>
</evidence>
<comment type="caution">
    <text evidence="8">The sequence shown here is derived from an EMBL/GenBank/DDBJ whole genome shotgun (WGS) entry which is preliminary data.</text>
</comment>
<dbReference type="SUPFAM" id="SSF56601">
    <property type="entry name" value="beta-lactamase/transpeptidase-like"/>
    <property type="match status" value="1"/>
</dbReference>
<dbReference type="InterPro" id="IPR001967">
    <property type="entry name" value="Peptidase_S11_N"/>
</dbReference>
<dbReference type="Pfam" id="PF00768">
    <property type="entry name" value="Peptidase_S11"/>
    <property type="match status" value="1"/>
</dbReference>
<dbReference type="PANTHER" id="PTHR21581:SF26">
    <property type="entry name" value="D-ALANYL-D-ALANINE ENDOPEPTIDASE"/>
    <property type="match status" value="1"/>
</dbReference>
<dbReference type="GO" id="GO:0009002">
    <property type="term" value="F:serine-type D-Ala-D-Ala carboxypeptidase activity"/>
    <property type="evidence" value="ECO:0007669"/>
    <property type="project" value="InterPro"/>
</dbReference>
<keyword evidence="6" id="KW-0961">Cell wall biogenesis/degradation</keyword>
<dbReference type="InterPro" id="IPR018044">
    <property type="entry name" value="Peptidase_S11"/>
</dbReference>
<keyword evidence="2" id="KW-0732">Signal</keyword>
<sequence length="309" mass="34437">MFKTIIMLALLGQVLLAHAADNESADTLVRDDQTAAAVQSTIATYERMPAPRLQSAIAMIYDEQDQRPIYSKNAENVVPIASITKLMTAMVILDAKLPMDEPISISEEDRDHLKGSRSRMRDGMTLTRDELVRLALMASENRAAAALARTYPGGTPVMLAMMNAKARELGMNSTHFFDPTGLTSTNVSTAEDLVKMVMAAQGYPDIQRYTTTGSHIVQVDDRRTLRFSNTNPLVRNSQWEIGISKTGYISEAGRCLVMQARITNRPVVIVLLDSWGKRTRVGDAVRIKHWMETAVSGNVRRASYRRYNR</sequence>
<evidence type="ECO:0000256" key="4">
    <source>
        <dbReference type="ARBA" id="ARBA00022960"/>
    </source>
</evidence>
<dbReference type="EMBL" id="MLJW01000030">
    <property type="protein sequence ID" value="OIR08717.1"/>
    <property type="molecule type" value="Genomic_DNA"/>
</dbReference>
<dbReference type="PRINTS" id="PR00725">
    <property type="entry name" value="DADACBPTASE1"/>
</dbReference>
<accession>A0A1J5SXH7</accession>
<dbReference type="NCBIfam" id="NF008668">
    <property type="entry name" value="PRK11669.1"/>
    <property type="match status" value="1"/>
</dbReference>
<evidence type="ECO:0000256" key="3">
    <source>
        <dbReference type="ARBA" id="ARBA00022801"/>
    </source>
</evidence>
<evidence type="ECO:0000256" key="1">
    <source>
        <dbReference type="ARBA" id="ARBA00007164"/>
    </source>
</evidence>
<evidence type="ECO:0000256" key="5">
    <source>
        <dbReference type="ARBA" id="ARBA00022984"/>
    </source>
</evidence>
<dbReference type="InterPro" id="IPR012338">
    <property type="entry name" value="Beta-lactam/transpept-like"/>
</dbReference>
<dbReference type="GO" id="GO:0071555">
    <property type="term" value="P:cell wall organization"/>
    <property type="evidence" value="ECO:0007669"/>
    <property type="project" value="UniProtKB-KW"/>
</dbReference>
<keyword evidence="5" id="KW-0573">Peptidoglycan synthesis</keyword>
<dbReference type="AlphaFoldDB" id="A0A1J5SXH7"/>
<dbReference type="EC" id="3.4.21.-" evidence="8"/>
<protein>
    <submittedName>
        <fullName evidence="8">D-alanyl-D-alanine endopeptidase</fullName>
        <ecNumber evidence="8">3.4.21.-</ecNumber>
    </submittedName>
</protein>
<dbReference type="GO" id="GO:0008360">
    <property type="term" value="P:regulation of cell shape"/>
    <property type="evidence" value="ECO:0007669"/>
    <property type="project" value="UniProtKB-KW"/>
</dbReference>
<organism evidence="8">
    <name type="scientific">mine drainage metagenome</name>
    <dbReference type="NCBI Taxonomy" id="410659"/>
    <lineage>
        <taxon>unclassified sequences</taxon>
        <taxon>metagenomes</taxon>
        <taxon>ecological metagenomes</taxon>
    </lineage>
</organism>
<keyword evidence="4" id="KW-0133">Cell shape</keyword>
<dbReference type="GO" id="GO:0009252">
    <property type="term" value="P:peptidoglycan biosynthetic process"/>
    <property type="evidence" value="ECO:0007669"/>
    <property type="project" value="UniProtKB-KW"/>
</dbReference>
<keyword evidence="3 8" id="KW-0378">Hydrolase</keyword>
<evidence type="ECO:0000259" key="7">
    <source>
        <dbReference type="Pfam" id="PF00768"/>
    </source>
</evidence>
<evidence type="ECO:0000313" key="8">
    <source>
        <dbReference type="EMBL" id="OIR08717.1"/>
    </source>
</evidence>
<evidence type="ECO:0000256" key="6">
    <source>
        <dbReference type="ARBA" id="ARBA00023316"/>
    </source>
</evidence>
<proteinExistence type="inferred from homology"/>
<gene>
    <name evidence="8" type="primary">pbpG_3</name>
    <name evidence="8" type="ORF">GALL_91010</name>
</gene>
<name>A0A1J5SXH7_9ZZZZ</name>
<dbReference type="Gene3D" id="3.40.710.10">
    <property type="entry name" value="DD-peptidase/beta-lactamase superfamily"/>
    <property type="match status" value="1"/>
</dbReference>
<feature type="domain" description="Peptidase S11 D-alanyl-D-alanine carboxypeptidase A N-terminal" evidence="7">
    <location>
        <begin position="50"/>
        <end position="273"/>
    </location>
</feature>
<reference evidence="8" key="1">
    <citation type="submission" date="2016-10" db="EMBL/GenBank/DDBJ databases">
        <title>Sequence of Gallionella enrichment culture.</title>
        <authorList>
            <person name="Poehlein A."/>
            <person name="Muehling M."/>
            <person name="Daniel R."/>
        </authorList>
    </citation>
    <scope>NUCLEOTIDE SEQUENCE</scope>
</reference>
<comment type="similarity">
    <text evidence="1">Belongs to the peptidase S11 family.</text>
</comment>